<dbReference type="EMBL" id="JAWPEI010000011">
    <property type="protein sequence ID" value="KAK4710069.1"/>
    <property type="molecule type" value="Genomic_DNA"/>
</dbReference>
<feature type="region of interest" description="Disordered" evidence="1">
    <location>
        <begin position="1"/>
        <end position="21"/>
    </location>
</feature>
<dbReference type="AlphaFoldDB" id="A0AAV9K9Q8"/>
<feature type="domain" description="Retrotransposon Copia-like N-terminal" evidence="2">
    <location>
        <begin position="44"/>
        <end position="82"/>
    </location>
</feature>
<comment type="caution">
    <text evidence="3">The sequence shown here is derived from an EMBL/GenBank/DDBJ whole genome shotgun (WGS) entry which is preliminary data.</text>
</comment>
<sequence>MTNNGGQDTAEVSNGRVSDHGNTTPMMAVANQVLDYNHPLYLNPADVSGVNLISFQLLGIENYAVWSQSIRLALLGRNKIGLMMEPWESVNAIVLSWLLNSVSKSLLAGVAFATSAQGDEYETLMPSPGCDCERSRGVIEHLNRQKLYQFLMGLNESFGQAKSQILLMNPVPGVNQAYVMVVNDECQKLTSSGVNIGLNFICSTGVDPLVMYSRTGGQSKS</sequence>
<evidence type="ECO:0000313" key="4">
    <source>
        <dbReference type="Proteomes" id="UP001311915"/>
    </source>
</evidence>
<gene>
    <name evidence="3" type="ORF">R3W88_004582</name>
</gene>
<evidence type="ECO:0000256" key="1">
    <source>
        <dbReference type="SAM" id="MobiDB-lite"/>
    </source>
</evidence>
<evidence type="ECO:0000259" key="2">
    <source>
        <dbReference type="Pfam" id="PF14244"/>
    </source>
</evidence>
<reference evidence="3 4" key="1">
    <citation type="submission" date="2023-10" db="EMBL/GenBank/DDBJ databases">
        <title>Genome-Wide Identification Analysis in wild type Solanum Pinnatisectum Reveals Some Genes Defensing Phytophthora Infestans.</title>
        <authorList>
            <person name="Sun C."/>
        </authorList>
    </citation>
    <scope>NUCLEOTIDE SEQUENCE [LARGE SCALE GENOMIC DNA]</scope>
    <source>
        <strain evidence="3">LQN</strain>
        <tissue evidence="3">Leaf</tissue>
    </source>
</reference>
<evidence type="ECO:0000313" key="3">
    <source>
        <dbReference type="EMBL" id="KAK4710069.1"/>
    </source>
</evidence>
<dbReference type="Pfam" id="PF14244">
    <property type="entry name" value="Retrotran_gag_3"/>
    <property type="match status" value="1"/>
</dbReference>
<dbReference type="PANTHER" id="PTHR37610:SF78">
    <property type="entry name" value="GAG-POLYPEPTIDE OF LTR COPIA-TYPE-RELATED"/>
    <property type="match status" value="1"/>
</dbReference>
<organism evidence="3 4">
    <name type="scientific">Solanum pinnatisectum</name>
    <name type="common">tansyleaf nightshade</name>
    <dbReference type="NCBI Taxonomy" id="50273"/>
    <lineage>
        <taxon>Eukaryota</taxon>
        <taxon>Viridiplantae</taxon>
        <taxon>Streptophyta</taxon>
        <taxon>Embryophyta</taxon>
        <taxon>Tracheophyta</taxon>
        <taxon>Spermatophyta</taxon>
        <taxon>Magnoliopsida</taxon>
        <taxon>eudicotyledons</taxon>
        <taxon>Gunneridae</taxon>
        <taxon>Pentapetalae</taxon>
        <taxon>asterids</taxon>
        <taxon>lamiids</taxon>
        <taxon>Solanales</taxon>
        <taxon>Solanaceae</taxon>
        <taxon>Solanoideae</taxon>
        <taxon>Solaneae</taxon>
        <taxon>Solanum</taxon>
    </lineage>
</organism>
<name>A0AAV9K9Q8_9SOLN</name>
<accession>A0AAV9K9Q8</accession>
<dbReference type="InterPro" id="IPR029472">
    <property type="entry name" value="Copia-like_N"/>
</dbReference>
<proteinExistence type="predicted"/>
<keyword evidence="4" id="KW-1185">Reference proteome</keyword>
<dbReference type="PANTHER" id="PTHR37610">
    <property type="entry name" value="CCHC-TYPE DOMAIN-CONTAINING PROTEIN"/>
    <property type="match status" value="1"/>
</dbReference>
<protein>
    <recommendedName>
        <fullName evidence="2">Retrotransposon Copia-like N-terminal domain-containing protein</fullName>
    </recommendedName>
</protein>
<dbReference type="Proteomes" id="UP001311915">
    <property type="component" value="Unassembled WGS sequence"/>
</dbReference>